<dbReference type="Proteomes" id="UP001356427">
    <property type="component" value="Unassembled WGS sequence"/>
</dbReference>
<evidence type="ECO:0000313" key="1">
    <source>
        <dbReference type="EMBL" id="KAK6292162.1"/>
    </source>
</evidence>
<evidence type="ECO:0000313" key="2">
    <source>
        <dbReference type="Proteomes" id="UP001356427"/>
    </source>
</evidence>
<gene>
    <name evidence="1" type="ORF">J4Q44_G00379470</name>
</gene>
<accession>A0AAN8QJU7</accession>
<protein>
    <submittedName>
        <fullName evidence="1">Uncharacterized protein</fullName>
    </submittedName>
</protein>
<dbReference type="AlphaFoldDB" id="A0AAN8QJU7"/>
<sequence>MRRSNKKTPDELFVTHCPFRHCLIRHRGSVSPSVLTGQMKQNFAEEERKQIALGLQHQLLPASAKACSPSDAAHLPSILAAYLD</sequence>
<organism evidence="1 2">
    <name type="scientific">Coregonus suidteri</name>
    <dbReference type="NCBI Taxonomy" id="861788"/>
    <lineage>
        <taxon>Eukaryota</taxon>
        <taxon>Metazoa</taxon>
        <taxon>Chordata</taxon>
        <taxon>Craniata</taxon>
        <taxon>Vertebrata</taxon>
        <taxon>Euteleostomi</taxon>
        <taxon>Actinopterygii</taxon>
        <taxon>Neopterygii</taxon>
        <taxon>Teleostei</taxon>
        <taxon>Protacanthopterygii</taxon>
        <taxon>Salmoniformes</taxon>
        <taxon>Salmonidae</taxon>
        <taxon>Coregoninae</taxon>
        <taxon>Coregonus</taxon>
    </lineage>
</organism>
<dbReference type="EMBL" id="JAGTTL010000039">
    <property type="protein sequence ID" value="KAK6292162.1"/>
    <property type="molecule type" value="Genomic_DNA"/>
</dbReference>
<comment type="caution">
    <text evidence="1">The sequence shown here is derived from an EMBL/GenBank/DDBJ whole genome shotgun (WGS) entry which is preliminary data.</text>
</comment>
<name>A0AAN8QJU7_9TELE</name>
<keyword evidence="2" id="KW-1185">Reference proteome</keyword>
<proteinExistence type="predicted"/>
<reference evidence="1 2" key="1">
    <citation type="submission" date="2021-04" db="EMBL/GenBank/DDBJ databases">
        <authorList>
            <person name="De Guttry C."/>
            <person name="Zahm M."/>
            <person name="Klopp C."/>
            <person name="Cabau C."/>
            <person name="Louis A."/>
            <person name="Berthelot C."/>
            <person name="Parey E."/>
            <person name="Roest Crollius H."/>
            <person name="Montfort J."/>
            <person name="Robinson-Rechavi M."/>
            <person name="Bucao C."/>
            <person name="Bouchez O."/>
            <person name="Gislard M."/>
            <person name="Lluch J."/>
            <person name="Milhes M."/>
            <person name="Lampietro C."/>
            <person name="Lopez Roques C."/>
            <person name="Donnadieu C."/>
            <person name="Braasch I."/>
            <person name="Desvignes T."/>
            <person name="Postlethwait J."/>
            <person name="Bobe J."/>
            <person name="Wedekind C."/>
            <person name="Guiguen Y."/>
        </authorList>
    </citation>
    <scope>NUCLEOTIDE SEQUENCE [LARGE SCALE GENOMIC DNA]</scope>
    <source>
        <strain evidence="1">Cs_M1</strain>
        <tissue evidence="1">Blood</tissue>
    </source>
</reference>